<accession>A0A1I5YYT4</accession>
<evidence type="ECO:0000256" key="2">
    <source>
        <dbReference type="ARBA" id="ARBA00006679"/>
    </source>
</evidence>
<feature type="transmembrane region" description="Helical" evidence="7">
    <location>
        <begin position="50"/>
        <end position="71"/>
    </location>
</feature>
<evidence type="ECO:0000256" key="1">
    <source>
        <dbReference type="ARBA" id="ARBA00004651"/>
    </source>
</evidence>
<evidence type="ECO:0000313" key="9">
    <source>
        <dbReference type="Proteomes" id="UP000243084"/>
    </source>
</evidence>
<evidence type="ECO:0000256" key="4">
    <source>
        <dbReference type="ARBA" id="ARBA00022692"/>
    </source>
</evidence>
<evidence type="ECO:0000256" key="3">
    <source>
        <dbReference type="ARBA" id="ARBA00022475"/>
    </source>
</evidence>
<dbReference type="Proteomes" id="UP000243084">
    <property type="component" value="Unassembled WGS sequence"/>
</dbReference>
<evidence type="ECO:0000313" key="8">
    <source>
        <dbReference type="EMBL" id="SFQ49359.1"/>
    </source>
</evidence>
<comment type="subcellular location">
    <subcellularLocation>
        <location evidence="1">Cell membrane</location>
        <topology evidence="1">Multi-pass membrane protein</topology>
    </subcellularLocation>
</comment>
<evidence type="ECO:0000256" key="5">
    <source>
        <dbReference type="ARBA" id="ARBA00022989"/>
    </source>
</evidence>
<name>A0A1I5YYT4_9GAMM</name>
<feature type="transmembrane region" description="Helical" evidence="7">
    <location>
        <begin position="117"/>
        <end position="134"/>
    </location>
</feature>
<dbReference type="OrthoDB" id="9792760at2"/>
<keyword evidence="6 7" id="KW-0472">Membrane</keyword>
<dbReference type="GO" id="GO:0005886">
    <property type="term" value="C:plasma membrane"/>
    <property type="evidence" value="ECO:0007669"/>
    <property type="project" value="UniProtKB-SubCell"/>
</dbReference>
<protein>
    <submittedName>
        <fullName evidence="8">Putative oxidoreductase</fullName>
    </submittedName>
</protein>
<keyword evidence="4 7" id="KW-0812">Transmembrane</keyword>
<keyword evidence="3" id="KW-1003">Cell membrane</keyword>
<dbReference type="RefSeq" id="WP_092435319.1">
    <property type="nucleotide sequence ID" value="NZ_FOXM01000025.1"/>
</dbReference>
<evidence type="ECO:0000256" key="7">
    <source>
        <dbReference type="SAM" id="Phobius"/>
    </source>
</evidence>
<feature type="transmembrane region" description="Helical" evidence="7">
    <location>
        <begin position="12"/>
        <end position="30"/>
    </location>
</feature>
<dbReference type="PANTHER" id="PTHR33452">
    <property type="entry name" value="OXIDOREDUCTASE CATD-RELATED"/>
    <property type="match status" value="1"/>
</dbReference>
<proteinExistence type="inferred from homology"/>
<gene>
    <name evidence="8" type="ORF">SAMN05216229_12532</name>
</gene>
<keyword evidence="9" id="KW-1185">Reference proteome</keyword>
<dbReference type="PANTHER" id="PTHR33452:SF1">
    <property type="entry name" value="INNER MEMBRANE PROTEIN YPHA-RELATED"/>
    <property type="match status" value="1"/>
</dbReference>
<comment type="similarity">
    <text evidence="2">Belongs to the DoxX family.</text>
</comment>
<dbReference type="EMBL" id="FOXM01000025">
    <property type="protein sequence ID" value="SFQ49359.1"/>
    <property type="molecule type" value="Genomic_DNA"/>
</dbReference>
<evidence type="ECO:0000256" key="6">
    <source>
        <dbReference type="ARBA" id="ARBA00023136"/>
    </source>
</evidence>
<dbReference type="AlphaFoldDB" id="A0A1I5YYT4"/>
<reference evidence="9" key="1">
    <citation type="submission" date="2016-10" db="EMBL/GenBank/DDBJ databases">
        <authorList>
            <person name="Varghese N."/>
            <person name="Submissions S."/>
        </authorList>
    </citation>
    <scope>NUCLEOTIDE SEQUENCE [LARGE SCALE GENOMIC DNA]</scope>
    <source>
        <strain evidence="9">JCM 18195</strain>
    </source>
</reference>
<feature type="transmembrane region" description="Helical" evidence="7">
    <location>
        <begin position="78"/>
        <end position="97"/>
    </location>
</feature>
<dbReference type="InterPro" id="IPR032808">
    <property type="entry name" value="DoxX"/>
</dbReference>
<organism evidence="8 9">
    <name type="scientific">Geopseudomonas sagittaria</name>
    <dbReference type="NCBI Taxonomy" id="1135990"/>
    <lineage>
        <taxon>Bacteria</taxon>
        <taxon>Pseudomonadati</taxon>
        <taxon>Pseudomonadota</taxon>
        <taxon>Gammaproteobacteria</taxon>
        <taxon>Pseudomonadales</taxon>
        <taxon>Pseudomonadaceae</taxon>
        <taxon>Geopseudomonas</taxon>
    </lineage>
</organism>
<dbReference type="Pfam" id="PF07681">
    <property type="entry name" value="DoxX"/>
    <property type="match status" value="1"/>
</dbReference>
<keyword evidence="5 7" id="KW-1133">Transmembrane helix</keyword>
<dbReference type="InterPro" id="IPR051907">
    <property type="entry name" value="DoxX-like_oxidoreductase"/>
</dbReference>
<sequence length="137" mass="14950">MRYTLFDNQKSEILLLARILLMILFIIAGWSKLTGFSGTVGYLESLGTPAPMLAAAIAVIMEFFVAIVIVVGFYTRPLAFLFALFTLGTALIGHQFWTMVDAERAANMTQFLKNMSIMGGLLLLSITGAGKYSVDGK</sequence>